<protein>
    <recommendedName>
        <fullName evidence="3">Tetracyclin repressor-like C-terminal domain-containing protein</fullName>
    </recommendedName>
</protein>
<sequence>MISAEDPSTYAANFWGRWLLDTLEDTLDQAASDGVPCDALGMASAFIAFGTQLGVHAGGVSSEDMARYLRAVAASFDAGLPFLPALAWFDVEG</sequence>
<name>A0ABU0WQH2_9PROT</name>
<reference evidence="1 2" key="1">
    <citation type="submission" date="2023-06" db="EMBL/GenBank/DDBJ databases">
        <title>Azospirillum isscasensis sp.nov, a bacterium isolated from rhizosphere soil of rice.</title>
        <authorList>
            <person name="Wang H."/>
        </authorList>
    </citation>
    <scope>NUCLEOTIDE SEQUENCE [LARGE SCALE GENOMIC DNA]</scope>
    <source>
        <strain evidence="1 2">C340-1</strain>
    </source>
</reference>
<dbReference type="RefSeq" id="WP_306711692.1">
    <property type="nucleotide sequence ID" value="NZ_JAUJFI010000238.1"/>
</dbReference>
<comment type="caution">
    <text evidence="1">The sequence shown here is derived from an EMBL/GenBank/DDBJ whole genome shotgun (WGS) entry which is preliminary data.</text>
</comment>
<evidence type="ECO:0008006" key="3">
    <source>
        <dbReference type="Google" id="ProtNLM"/>
    </source>
</evidence>
<dbReference type="EMBL" id="JAUJFI010000238">
    <property type="protein sequence ID" value="MDQ2106382.1"/>
    <property type="molecule type" value="Genomic_DNA"/>
</dbReference>
<organism evidence="1 2">
    <name type="scientific">Azospirillum isscasi</name>
    <dbReference type="NCBI Taxonomy" id="3053926"/>
    <lineage>
        <taxon>Bacteria</taxon>
        <taxon>Pseudomonadati</taxon>
        <taxon>Pseudomonadota</taxon>
        <taxon>Alphaproteobacteria</taxon>
        <taxon>Rhodospirillales</taxon>
        <taxon>Azospirillaceae</taxon>
        <taxon>Azospirillum</taxon>
    </lineage>
</organism>
<proteinExistence type="predicted"/>
<dbReference type="Proteomes" id="UP001227317">
    <property type="component" value="Unassembled WGS sequence"/>
</dbReference>
<evidence type="ECO:0000313" key="1">
    <source>
        <dbReference type="EMBL" id="MDQ2106382.1"/>
    </source>
</evidence>
<accession>A0ABU0WQH2</accession>
<keyword evidence="2" id="KW-1185">Reference proteome</keyword>
<evidence type="ECO:0000313" key="2">
    <source>
        <dbReference type="Proteomes" id="UP001227317"/>
    </source>
</evidence>
<gene>
    <name evidence="1" type="ORF">QSG27_27065</name>
</gene>